<dbReference type="InterPro" id="IPR036314">
    <property type="entry name" value="SOD_C_sf"/>
</dbReference>
<keyword evidence="3 6" id="KW-0560">Oxidoreductase</keyword>
<evidence type="ECO:0000259" key="7">
    <source>
        <dbReference type="Pfam" id="PF00081"/>
    </source>
</evidence>
<evidence type="ECO:0000256" key="3">
    <source>
        <dbReference type="ARBA" id="ARBA00023002"/>
    </source>
</evidence>
<accession>E6WR21</accession>
<dbReference type="PANTHER" id="PTHR42769:SF3">
    <property type="entry name" value="SUPEROXIDE DISMUTASE [FE] 2, CHLOROPLASTIC"/>
    <property type="match status" value="1"/>
</dbReference>
<evidence type="ECO:0000256" key="5">
    <source>
        <dbReference type="PIRSR" id="PIRSR000349-1"/>
    </source>
</evidence>
<name>E6WR21_PSEUU</name>
<dbReference type="eggNOG" id="COG0605">
    <property type="taxonomic scope" value="Bacteria"/>
</dbReference>
<evidence type="ECO:0000256" key="1">
    <source>
        <dbReference type="ARBA" id="ARBA00008714"/>
    </source>
</evidence>
<dbReference type="GO" id="GO:0046872">
    <property type="term" value="F:metal ion binding"/>
    <property type="evidence" value="ECO:0007669"/>
    <property type="project" value="UniProtKB-KW"/>
</dbReference>
<comment type="similarity">
    <text evidence="1 6">Belongs to the iron/manganese superoxide dismutase family.</text>
</comment>
<sequence>MSFELPDLPYARTALEPHVSAASLDAHRAIHQDHVDTLNRLLPGSGLDGLDLPSLLRRAQGRLAEAAAESWNHAFFWTCLAPRAGGEPRGALAALLARRYGDFAGFRAEFGRMALSLAGPGWAWLVQRPDGSAGIVVTHGAATPAVGGDNPLLACDLWEHAHWIDHHDDRAAWLASFWKVVDWDAVARRLR</sequence>
<dbReference type="Pfam" id="PF02777">
    <property type="entry name" value="Sod_Fe_C"/>
    <property type="match status" value="1"/>
</dbReference>
<proteinExistence type="inferred from homology"/>
<dbReference type="KEGG" id="psu:Psesu_0841"/>
<feature type="binding site" evidence="5">
    <location>
        <position position="156"/>
    </location>
    <ligand>
        <name>Mn(2+)</name>
        <dbReference type="ChEBI" id="CHEBI:29035"/>
    </ligand>
</feature>
<dbReference type="PANTHER" id="PTHR42769">
    <property type="entry name" value="SUPEROXIDE DISMUTASE"/>
    <property type="match status" value="1"/>
</dbReference>
<reference evidence="9 10" key="1">
    <citation type="submission" date="2011-01" db="EMBL/GenBank/DDBJ databases">
        <title>Complete sequence of Pseudoxanthomonas suwonensis 11-1.</title>
        <authorList>
            <consortium name="US DOE Joint Genome Institute"/>
            <person name="Lucas S."/>
            <person name="Copeland A."/>
            <person name="Lapidus A."/>
            <person name="Cheng J.-F."/>
            <person name="Goodwin L."/>
            <person name="Pitluck S."/>
            <person name="Teshima H."/>
            <person name="Detter J.C."/>
            <person name="Han C."/>
            <person name="Tapia R."/>
            <person name="Land M."/>
            <person name="Hauser L."/>
            <person name="Kyrpides N."/>
            <person name="Ivanova N."/>
            <person name="Ovchinnikova G."/>
            <person name="Siebers A.K."/>
            <person name="Allgaier M."/>
            <person name="Thelen M.P."/>
            <person name="Hugenholtz P."/>
            <person name="Gladden J."/>
            <person name="Woyke T."/>
        </authorList>
    </citation>
    <scope>NUCLEOTIDE SEQUENCE [LARGE SCALE GENOMIC DNA]</scope>
    <source>
        <strain evidence="10">11-1</strain>
    </source>
</reference>
<feature type="binding site" evidence="5">
    <location>
        <position position="73"/>
    </location>
    <ligand>
        <name>Mn(2+)</name>
        <dbReference type="ChEBI" id="CHEBI:29035"/>
    </ligand>
</feature>
<gene>
    <name evidence="9" type="ordered locus">Psesu_0841</name>
</gene>
<dbReference type="Gene3D" id="3.55.40.20">
    <property type="entry name" value="Iron/manganese superoxide dismutase, C-terminal domain"/>
    <property type="match status" value="1"/>
</dbReference>
<dbReference type="InterPro" id="IPR036324">
    <property type="entry name" value="Mn/Fe_SOD_N_sf"/>
</dbReference>
<feature type="binding site" evidence="5">
    <location>
        <position position="160"/>
    </location>
    <ligand>
        <name>Mn(2+)</name>
        <dbReference type="ChEBI" id="CHEBI:29035"/>
    </ligand>
</feature>
<protein>
    <recommendedName>
        <fullName evidence="6">Superoxide dismutase</fullName>
        <ecNumber evidence="6">1.15.1.1</ecNumber>
    </recommendedName>
</protein>
<evidence type="ECO:0000256" key="6">
    <source>
        <dbReference type="RuleBase" id="RU000414"/>
    </source>
</evidence>
<comment type="function">
    <text evidence="6">Destroys radicals which are normally produced within the cells and which are toxic to biological systems.</text>
</comment>
<organism evidence="9 10">
    <name type="scientific">Pseudoxanthomonas suwonensis (strain 11-1)</name>
    <dbReference type="NCBI Taxonomy" id="743721"/>
    <lineage>
        <taxon>Bacteria</taxon>
        <taxon>Pseudomonadati</taxon>
        <taxon>Pseudomonadota</taxon>
        <taxon>Gammaproteobacteria</taxon>
        <taxon>Lysobacterales</taxon>
        <taxon>Lysobacteraceae</taxon>
        <taxon>Pseudoxanthomonas</taxon>
    </lineage>
</organism>
<evidence type="ECO:0000259" key="8">
    <source>
        <dbReference type="Pfam" id="PF02777"/>
    </source>
</evidence>
<dbReference type="Proteomes" id="UP000008632">
    <property type="component" value="Chromosome"/>
</dbReference>
<keyword evidence="10" id="KW-1185">Reference proteome</keyword>
<dbReference type="Pfam" id="PF00081">
    <property type="entry name" value="Sod_Fe_N"/>
    <property type="match status" value="1"/>
</dbReference>
<comment type="catalytic activity">
    <reaction evidence="4 6">
        <text>2 superoxide + 2 H(+) = H2O2 + O2</text>
        <dbReference type="Rhea" id="RHEA:20696"/>
        <dbReference type="ChEBI" id="CHEBI:15378"/>
        <dbReference type="ChEBI" id="CHEBI:15379"/>
        <dbReference type="ChEBI" id="CHEBI:16240"/>
        <dbReference type="ChEBI" id="CHEBI:18421"/>
        <dbReference type="EC" id="1.15.1.1"/>
    </reaction>
</comment>
<dbReference type="SUPFAM" id="SSF54719">
    <property type="entry name" value="Fe,Mn superoxide dismutase (SOD), C-terminal domain"/>
    <property type="match status" value="1"/>
</dbReference>
<dbReference type="InterPro" id="IPR001189">
    <property type="entry name" value="Mn/Fe_SOD"/>
</dbReference>
<feature type="domain" description="Manganese/iron superoxide dismutase C-terminal" evidence="8">
    <location>
        <begin position="88"/>
        <end position="189"/>
    </location>
</feature>
<evidence type="ECO:0000313" key="9">
    <source>
        <dbReference type="EMBL" id="ADV26693.1"/>
    </source>
</evidence>
<dbReference type="STRING" id="743721.Psesu_0841"/>
<dbReference type="EMBL" id="CP002446">
    <property type="protein sequence ID" value="ADV26693.1"/>
    <property type="molecule type" value="Genomic_DNA"/>
</dbReference>
<feature type="binding site" evidence="5">
    <location>
        <position position="27"/>
    </location>
    <ligand>
        <name>Mn(2+)</name>
        <dbReference type="ChEBI" id="CHEBI:29035"/>
    </ligand>
</feature>
<evidence type="ECO:0000256" key="4">
    <source>
        <dbReference type="ARBA" id="ARBA00049204"/>
    </source>
</evidence>
<dbReference type="PRINTS" id="PR01703">
    <property type="entry name" value="MNSODISMTASE"/>
</dbReference>
<dbReference type="HOGENOM" id="CLU_031625_0_0_6"/>
<dbReference type="RefSeq" id="WP_013534523.1">
    <property type="nucleotide sequence ID" value="NC_014924.1"/>
</dbReference>
<dbReference type="AlphaFoldDB" id="E6WR21"/>
<dbReference type="GO" id="GO:0004784">
    <property type="term" value="F:superoxide dismutase activity"/>
    <property type="evidence" value="ECO:0007669"/>
    <property type="project" value="UniProtKB-EC"/>
</dbReference>
<evidence type="ECO:0000313" key="10">
    <source>
        <dbReference type="Proteomes" id="UP000008632"/>
    </source>
</evidence>
<keyword evidence="2 5" id="KW-0479">Metal-binding</keyword>
<dbReference type="InterPro" id="IPR019832">
    <property type="entry name" value="Mn/Fe_SOD_C"/>
</dbReference>
<dbReference type="EC" id="1.15.1.1" evidence="6"/>
<dbReference type="InterPro" id="IPR019831">
    <property type="entry name" value="Mn/Fe_SOD_N"/>
</dbReference>
<dbReference type="PIRSF" id="PIRSF000349">
    <property type="entry name" value="SODismutase"/>
    <property type="match status" value="1"/>
</dbReference>
<dbReference type="SUPFAM" id="SSF46609">
    <property type="entry name" value="Fe,Mn superoxide dismutase (SOD), N-terminal domain"/>
    <property type="match status" value="1"/>
</dbReference>
<feature type="domain" description="Manganese/iron superoxide dismutase N-terminal" evidence="7">
    <location>
        <begin position="2"/>
        <end position="81"/>
    </location>
</feature>
<evidence type="ECO:0000256" key="2">
    <source>
        <dbReference type="ARBA" id="ARBA00022723"/>
    </source>
</evidence>
<dbReference type="OrthoDB" id="9803125at2"/>
<dbReference type="Gene3D" id="1.10.287.990">
    <property type="entry name" value="Fe,Mn superoxide dismutase (SOD) domain"/>
    <property type="match status" value="1"/>
</dbReference>